<evidence type="ECO:0000256" key="1">
    <source>
        <dbReference type="SAM" id="Phobius"/>
    </source>
</evidence>
<keyword evidence="1" id="KW-1133">Transmembrane helix</keyword>
<comment type="caution">
    <text evidence="2">The sequence shown here is derived from an EMBL/GenBank/DDBJ whole genome shotgun (WGS) entry which is preliminary data.</text>
</comment>
<keyword evidence="1" id="KW-0812">Transmembrane</keyword>
<dbReference type="AlphaFoldDB" id="A0A3D9IWJ9"/>
<dbReference type="EMBL" id="QRDY01000001">
    <property type="protein sequence ID" value="RED66122.1"/>
    <property type="molecule type" value="Genomic_DNA"/>
</dbReference>
<proteinExistence type="predicted"/>
<organism evidence="2 3">
    <name type="scientific">Cohnella lupini</name>
    <dbReference type="NCBI Taxonomy" id="1294267"/>
    <lineage>
        <taxon>Bacteria</taxon>
        <taxon>Bacillati</taxon>
        <taxon>Bacillota</taxon>
        <taxon>Bacilli</taxon>
        <taxon>Bacillales</taxon>
        <taxon>Paenibacillaceae</taxon>
        <taxon>Cohnella</taxon>
    </lineage>
</organism>
<feature type="transmembrane region" description="Helical" evidence="1">
    <location>
        <begin position="48"/>
        <end position="71"/>
    </location>
</feature>
<protein>
    <submittedName>
        <fullName evidence="2">Uncharacterized protein</fullName>
    </submittedName>
</protein>
<gene>
    <name evidence="2" type="ORF">DFP95_101620</name>
</gene>
<feature type="transmembrane region" description="Helical" evidence="1">
    <location>
        <begin position="20"/>
        <end position="42"/>
    </location>
</feature>
<reference evidence="2 3" key="1">
    <citation type="submission" date="2018-07" db="EMBL/GenBank/DDBJ databases">
        <title>Genomic Encyclopedia of Type Strains, Phase III (KMG-III): the genomes of soil and plant-associated and newly described type strains.</title>
        <authorList>
            <person name="Whitman W."/>
        </authorList>
    </citation>
    <scope>NUCLEOTIDE SEQUENCE [LARGE SCALE GENOMIC DNA]</scope>
    <source>
        <strain evidence="2 3">CECT 8236</strain>
    </source>
</reference>
<dbReference type="Proteomes" id="UP000256869">
    <property type="component" value="Unassembled WGS sequence"/>
</dbReference>
<keyword evidence="1" id="KW-0472">Membrane</keyword>
<keyword evidence="3" id="KW-1185">Reference proteome</keyword>
<accession>A0A3D9IWJ9</accession>
<evidence type="ECO:0000313" key="3">
    <source>
        <dbReference type="Proteomes" id="UP000256869"/>
    </source>
</evidence>
<evidence type="ECO:0000313" key="2">
    <source>
        <dbReference type="EMBL" id="RED66122.1"/>
    </source>
</evidence>
<name>A0A3D9IWJ9_9BACL</name>
<sequence length="77" mass="9413">MRKVLRLFSYYKYKYKRPRFFIVFFSFFWIIIIGMTLVSSIYNKNVLIFLNGSILLIIYPFLIRLLVYIIAKSNGWK</sequence>